<dbReference type="InterPro" id="IPR006531">
    <property type="entry name" value="Gp5/Vgr_OB"/>
</dbReference>
<dbReference type="Proteomes" id="UP000031523">
    <property type="component" value="Chromosome"/>
</dbReference>
<dbReference type="InterPro" id="IPR023399">
    <property type="entry name" value="Baseplate-like_2-layer_sand"/>
</dbReference>
<dbReference type="Gene3D" id="3.30.1920.10">
    <property type="entry name" value="Baseplate protein-like domains - 2 layer sandwich fold"/>
    <property type="match status" value="1"/>
</dbReference>
<dbReference type="Gene3D" id="2.30.300.10">
    <property type="entry name" value="Baseplate protein-like domain - beta roll fold"/>
    <property type="match status" value="1"/>
</dbReference>
<evidence type="ECO:0000313" key="2">
    <source>
        <dbReference type="EMBL" id="AJE82655.1"/>
    </source>
</evidence>
<accession>A0A0B5ETT6</accession>
<evidence type="ECO:0000259" key="1">
    <source>
        <dbReference type="Pfam" id="PF04717"/>
    </source>
</evidence>
<dbReference type="NCBIfam" id="NF033848">
    <property type="entry name" value="VgrG_rel"/>
    <property type="match status" value="1"/>
</dbReference>
<dbReference type="Pfam" id="PF04717">
    <property type="entry name" value="Phage_base_V"/>
    <property type="match status" value="1"/>
</dbReference>
<dbReference type="SUPFAM" id="SSF69279">
    <property type="entry name" value="Phage tail proteins"/>
    <property type="match status" value="1"/>
</dbReference>
<dbReference type="SUPFAM" id="SSF69255">
    <property type="entry name" value="gp5 N-terminal domain-like"/>
    <property type="match status" value="1"/>
</dbReference>
<dbReference type="SUPFAM" id="SSF69349">
    <property type="entry name" value="Phage fibre proteins"/>
    <property type="match status" value="1"/>
</dbReference>
<reference evidence="2 3" key="1">
    <citation type="submission" date="2015-01" db="EMBL/GenBank/DDBJ databases">
        <title>Enhanced salinomycin production by adjusting the supply of polyketide extender units in Streptomyce albus DSM 41398.</title>
        <authorList>
            <person name="Lu C."/>
        </authorList>
    </citation>
    <scope>NUCLEOTIDE SEQUENCE [LARGE SCALE GENOMIC DNA]</scope>
    <source>
        <strain evidence="3">ATCC 21838 / DSM 41398 / FERM P-419 / JCM 4703 / NBRC 107858</strain>
    </source>
</reference>
<organism evidence="2 3">
    <name type="scientific">Streptomyces albus (strain ATCC 21838 / DSM 41398 / FERM P-419 / JCM 4703 / NBRC 107858)</name>
    <dbReference type="NCBI Taxonomy" id="1081613"/>
    <lineage>
        <taxon>Bacteria</taxon>
        <taxon>Bacillati</taxon>
        <taxon>Actinomycetota</taxon>
        <taxon>Actinomycetes</taxon>
        <taxon>Kitasatosporales</taxon>
        <taxon>Streptomycetaceae</taxon>
        <taxon>Streptomyces</taxon>
    </lineage>
</organism>
<proteinExistence type="predicted"/>
<sequence>MSTPAYSSIAVVTIDGRELTTDQKPLLTEAYVDQGVGVPAAFRLLFRDPYRRVLGELKVKFGSEVVITPVSDGKSTAGPLLTGEVCAMEADYDGTGSFAVIRGYDLGHRLMRRRRVAAYRQMKADTIATKLAGEARIPLGRVESTKAPAYEFISQSGVSDWDFLQRLADENEMALWVNSRGKLQFAVPDKASGAPAPSAPGRKNRFELKAGIDILRLRSAVSGAEQYGKVEARGWDVAQKKKATTTLKVQPNPGISIGVTPTEASTKLKNTKLVETRTPYDSPAETRTAAKALDAEVSGSLAELEVVVRGAPWLRPGVPVTLADVGEPFAGKYTPTSVRHVFSEGRHYETWITVSGQQWRSLYGLASGGGDQALRLPGTVSALVTDVSDPKKQGRVKLQFPWLDDAYVSDWTRVVQWGGKRGGSIFPLDVGDEVLVGFDRGALDHPYVIGGLYNGKDDPTKVKEPLYAGARNKAARHTLSDREGNRMDLLSSPNGPAGKQGVRLSTGNDRLTINLDRAKTEITVDSKGTVAITGSRSVSISAGTDLTLKAGRTLTLRSGGMVNIQGTGMVNLRSLGGPVNVDAKGALSLKALGAVSVNGTGAVNVSAIGVLSLTSPNITMGAGLMSIVSTLTYKGKPLPPPIGP</sequence>
<dbReference type="EMBL" id="CP010519">
    <property type="protein sequence ID" value="AJE82655.1"/>
    <property type="molecule type" value="Genomic_DNA"/>
</dbReference>
<gene>
    <name evidence="2" type="ORF">SLNWT_2279</name>
</gene>
<feature type="domain" description="Gp5/Type VI secretion system Vgr protein OB-fold" evidence="1">
    <location>
        <begin position="381"/>
        <end position="453"/>
    </location>
</feature>
<dbReference type="Gene3D" id="2.40.50.230">
    <property type="entry name" value="Gp5 N-terminal domain"/>
    <property type="match status" value="1"/>
</dbReference>
<dbReference type="KEGG" id="sals:SLNWT_2279"/>
<dbReference type="InterPro" id="IPR037026">
    <property type="entry name" value="Vgr_OB-fold_dom_sf"/>
</dbReference>
<evidence type="ECO:0000313" key="3">
    <source>
        <dbReference type="Proteomes" id="UP000031523"/>
    </source>
</evidence>
<name>A0A0B5ETT6_STRA4</name>
<protein>
    <submittedName>
        <fullName evidence="2">Rhs element Vgr protein</fullName>
    </submittedName>
</protein>
<dbReference type="InterPro" id="IPR047702">
    <property type="entry name" value="VgrG-rel"/>
</dbReference>
<dbReference type="AlphaFoldDB" id="A0A0B5ETT6"/>
<dbReference type="Gene3D" id="3.55.50.10">
    <property type="entry name" value="Baseplate protein-like domains"/>
    <property type="match status" value="1"/>
</dbReference>
<dbReference type="Pfam" id="PF05954">
    <property type="entry name" value="Phage_GPD"/>
    <property type="match status" value="1"/>
</dbReference>
<keyword evidence="3" id="KW-1185">Reference proteome</keyword>